<protein>
    <submittedName>
        <fullName evidence="2">Right-handed parallel beta-helix repeat-containing protein</fullName>
    </submittedName>
</protein>
<dbReference type="SUPFAM" id="SSF51126">
    <property type="entry name" value="Pectin lyase-like"/>
    <property type="match status" value="1"/>
</dbReference>
<feature type="signal peptide" evidence="1">
    <location>
        <begin position="1"/>
        <end position="16"/>
    </location>
</feature>
<dbReference type="Proteomes" id="UP000488299">
    <property type="component" value="Unassembled WGS sequence"/>
</dbReference>
<dbReference type="InterPro" id="IPR012334">
    <property type="entry name" value="Pectin_lyas_fold"/>
</dbReference>
<reference evidence="2 3" key="1">
    <citation type="submission" date="2019-10" db="EMBL/GenBank/DDBJ databases">
        <title>Rudanella paleaurantiibacter sp. nov., isolated from sludge.</title>
        <authorList>
            <person name="Xu S.Q."/>
        </authorList>
    </citation>
    <scope>NUCLEOTIDE SEQUENCE [LARGE SCALE GENOMIC DNA]</scope>
    <source>
        <strain evidence="2 3">HX-22-17</strain>
    </source>
</reference>
<keyword evidence="3" id="KW-1185">Reference proteome</keyword>
<evidence type="ECO:0000313" key="2">
    <source>
        <dbReference type="EMBL" id="KAB7733120.1"/>
    </source>
</evidence>
<dbReference type="EMBL" id="WELI01000001">
    <property type="protein sequence ID" value="KAB7733120.1"/>
    <property type="molecule type" value="Genomic_DNA"/>
</dbReference>
<evidence type="ECO:0000256" key="1">
    <source>
        <dbReference type="SAM" id="SignalP"/>
    </source>
</evidence>
<dbReference type="Gene3D" id="2.160.20.10">
    <property type="entry name" value="Single-stranded right-handed beta-helix, Pectin lyase-like"/>
    <property type="match status" value="1"/>
</dbReference>
<gene>
    <name evidence="2" type="ORF">F5984_04055</name>
</gene>
<keyword evidence="1" id="KW-0732">Signal</keyword>
<name>A0A7J5U7I5_9BACT</name>
<dbReference type="RefSeq" id="WP_152122958.1">
    <property type="nucleotide sequence ID" value="NZ_WELI01000001.1"/>
</dbReference>
<proteinExistence type="predicted"/>
<accession>A0A7J5U7I5</accession>
<evidence type="ECO:0000313" key="3">
    <source>
        <dbReference type="Proteomes" id="UP000488299"/>
    </source>
</evidence>
<sequence length="389" mass="43122">MRWFLAFWIMATVAFAQTPMIGDAGWQFDESRFDPRFPAMREWAKAGVQGGIPARSATPVRATLRPGDNLQQAIDQIATNGGGAILLRKGDYLIRQTVTIRSGVILRGEHRDSTRLLVQIKAPFFKTNGSTPATAVAVTDAERVGVENLTMRYAAVPFEPNDRADTNAAWSPDVFHRPELRDTTVYVHLLIFTRCRNSWVDGCTFLWAGAHPLGVSACQHMTLRHNLIDRAYIKQDSRHGGYYGCWGSSYCLFYNETVRRIRHFALMLPGCRYNVVLNCNFEVDVNFHDRDDGDNLVEGCRMHTPVWHSWAAVATGTPAKHGPPGKGNLLFNNSVRSKGKAGFSTKAPLLAEPSVIYEVTNQFGSPIVSALRDAGPPKGGTLYAVRAEP</sequence>
<feature type="chain" id="PRO_5029559310" evidence="1">
    <location>
        <begin position="17"/>
        <end position="389"/>
    </location>
</feature>
<comment type="caution">
    <text evidence="2">The sequence shown here is derived from an EMBL/GenBank/DDBJ whole genome shotgun (WGS) entry which is preliminary data.</text>
</comment>
<organism evidence="2 3">
    <name type="scientific">Rudanella paleaurantiibacter</name>
    <dbReference type="NCBI Taxonomy" id="2614655"/>
    <lineage>
        <taxon>Bacteria</taxon>
        <taxon>Pseudomonadati</taxon>
        <taxon>Bacteroidota</taxon>
        <taxon>Cytophagia</taxon>
        <taxon>Cytophagales</taxon>
        <taxon>Cytophagaceae</taxon>
        <taxon>Rudanella</taxon>
    </lineage>
</organism>
<dbReference type="InterPro" id="IPR011050">
    <property type="entry name" value="Pectin_lyase_fold/virulence"/>
</dbReference>
<dbReference type="AlphaFoldDB" id="A0A7J5U7I5"/>